<dbReference type="RefSeq" id="WP_379695639.1">
    <property type="nucleotide sequence ID" value="NZ_JBHSXH010000015.1"/>
</dbReference>
<gene>
    <name evidence="1" type="ORF">ACFQEV_10565</name>
</gene>
<proteinExistence type="predicted"/>
<dbReference type="AlphaFoldDB" id="A0ABD5U2U2"/>
<keyword evidence="2" id="KW-1185">Reference proteome</keyword>
<dbReference type="EMBL" id="JBHSXH010000015">
    <property type="protein sequence ID" value="MFC6825424.1"/>
    <property type="molecule type" value="Genomic_DNA"/>
</dbReference>
<reference evidence="1 2" key="1">
    <citation type="journal article" date="2019" name="Int. J. Syst. Evol. Microbiol.">
        <title>The Global Catalogue of Microorganisms (GCM) 10K type strain sequencing project: providing services to taxonomists for standard genome sequencing and annotation.</title>
        <authorList>
            <consortium name="The Broad Institute Genomics Platform"/>
            <consortium name="The Broad Institute Genome Sequencing Center for Infectious Disease"/>
            <person name="Wu L."/>
            <person name="Ma J."/>
        </authorList>
    </citation>
    <scope>NUCLEOTIDE SEQUENCE [LARGE SCALE GENOMIC DNA]</scope>
    <source>
        <strain evidence="1 2">YIM 94188</strain>
    </source>
</reference>
<organism evidence="1 2">
    <name type="scientific">Halopelagius fulvigenes</name>
    <dbReference type="NCBI Taxonomy" id="1198324"/>
    <lineage>
        <taxon>Archaea</taxon>
        <taxon>Methanobacteriati</taxon>
        <taxon>Methanobacteriota</taxon>
        <taxon>Stenosarchaea group</taxon>
        <taxon>Halobacteria</taxon>
        <taxon>Halobacteriales</taxon>
        <taxon>Haloferacaceae</taxon>
    </lineage>
</organism>
<dbReference type="Proteomes" id="UP001596408">
    <property type="component" value="Unassembled WGS sequence"/>
</dbReference>
<name>A0ABD5U2U2_9EURY</name>
<protein>
    <submittedName>
        <fullName evidence="1">Uncharacterized protein</fullName>
    </submittedName>
</protein>
<evidence type="ECO:0000313" key="2">
    <source>
        <dbReference type="Proteomes" id="UP001596408"/>
    </source>
</evidence>
<sequence>MTEFLGELVLAGSPLPPEVVEFAKQIEHALAPVRSVVTPVLSSWWTLGAWATLNVVSLGVL</sequence>
<accession>A0ABD5U2U2</accession>
<comment type="caution">
    <text evidence="1">The sequence shown here is derived from an EMBL/GenBank/DDBJ whole genome shotgun (WGS) entry which is preliminary data.</text>
</comment>
<evidence type="ECO:0000313" key="1">
    <source>
        <dbReference type="EMBL" id="MFC6825424.1"/>
    </source>
</evidence>